<feature type="domain" description="RmlD-like substrate binding" evidence="1">
    <location>
        <begin position="3"/>
        <end position="166"/>
    </location>
</feature>
<gene>
    <name evidence="3" type="ORF">HT99x_005910</name>
    <name evidence="2" type="ORF">HT99x_01566</name>
</gene>
<dbReference type="Gene3D" id="3.40.50.720">
    <property type="entry name" value="NAD(P)-binding Rossmann-like Domain"/>
    <property type="match status" value="1"/>
</dbReference>
<dbReference type="SUPFAM" id="SSF51735">
    <property type="entry name" value="NAD(P)-binding Rossmann-fold domains"/>
    <property type="match status" value="1"/>
</dbReference>
<dbReference type="RefSeq" id="WP_158003379.1">
    <property type="nucleotide sequence ID" value="NZ_LKAJ02000001.1"/>
</dbReference>
<dbReference type="EMBL" id="LKAJ02000001">
    <property type="protein sequence ID" value="MCS5710958.1"/>
    <property type="molecule type" value="Genomic_DNA"/>
</dbReference>
<proteinExistence type="predicted"/>
<reference evidence="3" key="3">
    <citation type="submission" date="2021-06" db="EMBL/GenBank/DDBJ databases">
        <title>Genomic Description and Analysis of Intracellular Bacteria, Candidatus Berkiella cookevillensis and Candidatus Berkiella aquae.</title>
        <authorList>
            <person name="Kidane D.T."/>
            <person name="Mehari Y.T."/>
            <person name="Rice F.C."/>
            <person name="Arivett B.A."/>
            <person name="Farone A.L."/>
            <person name="Berk S.G."/>
            <person name="Farone M.B."/>
        </authorList>
    </citation>
    <scope>NUCLEOTIDE SEQUENCE</scope>
    <source>
        <strain evidence="3">HT99</strain>
    </source>
</reference>
<evidence type="ECO:0000259" key="1">
    <source>
        <dbReference type="Pfam" id="PF04321"/>
    </source>
</evidence>
<protein>
    <submittedName>
        <fullName evidence="2">RmlD substrate binding domain protein</fullName>
    </submittedName>
    <submittedName>
        <fullName evidence="3">Sugar nucleotide-binding protein</fullName>
    </submittedName>
</protein>
<dbReference type="Proteomes" id="UP000051497">
    <property type="component" value="Unassembled WGS sequence"/>
</dbReference>
<dbReference type="PANTHER" id="PTHR48079">
    <property type="entry name" value="PROTEIN YEEZ"/>
    <property type="match status" value="1"/>
</dbReference>
<dbReference type="InterPro" id="IPR051783">
    <property type="entry name" value="NAD(P)-dependent_oxidoreduct"/>
</dbReference>
<evidence type="ECO:0000313" key="4">
    <source>
        <dbReference type="Proteomes" id="UP000051497"/>
    </source>
</evidence>
<name>A0A0Q9YWU3_9GAMM</name>
<dbReference type="GO" id="GO:0005737">
    <property type="term" value="C:cytoplasm"/>
    <property type="evidence" value="ECO:0007669"/>
    <property type="project" value="TreeGrafter"/>
</dbReference>
<dbReference type="OrthoDB" id="9808276at2"/>
<dbReference type="STRING" id="295108.HT99x_01566"/>
<reference evidence="2" key="1">
    <citation type="submission" date="2015-09" db="EMBL/GenBank/DDBJ databases">
        <title>Draft Genome Sequences of Two Novel Amoeba-resistant Intranuclear Bacteria, Candidatus Berkiella cookevillensis and Candidatus Berkiella aquae.</title>
        <authorList>
            <person name="Mehari Y.T."/>
            <person name="Arivett B.A."/>
            <person name="Farone A.L."/>
            <person name="Gunderson J.H."/>
            <person name="Farone M.B."/>
        </authorList>
    </citation>
    <scope>NUCLEOTIDE SEQUENCE [LARGE SCALE GENOMIC DNA]</scope>
    <source>
        <strain evidence="2">HT99</strain>
    </source>
</reference>
<dbReference type="GO" id="GO:0004029">
    <property type="term" value="F:aldehyde dehydrogenase (NAD+) activity"/>
    <property type="evidence" value="ECO:0007669"/>
    <property type="project" value="TreeGrafter"/>
</dbReference>
<comment type="caution">
    <text evidence="2">The sequence shown here is derived from an EMBL/GenBank/DDBJ whole genome shotgun (WGS) entry which is preliminary data.</text>
</comment>
<sequence>MQRILIVGCGYVGKMLATQYLQSGASVYALQRHSVNLPGIHNLLGDVTKISLRDLAPFDRIFYLVSADNASNEAYQHAYVAGVSHLLKQVPTHPGTRMLYISSTAVYGQNQGEWVDENTITKPLHFSGQCLLEGEQKVQESGLDHVIVRFAGIYGPHRTQLLDKICQGHATLTPIPCYTNRIHVNDCVGSLYYLANHPACPSLILGVDSTPTLYNDMLLWLAKQFNAPTPIMGSDIPSRLQNSNKRCSNQRLLGLGYPLQFPSYQEGYQLTSIF</sequence>
<evidence type="ECO:0000313" key="2">
    <source>
        <dbReference type="EMBL" id="KRG21390.1"/>
    </source>
</evidence>
<organism evidence="2">
    <name type="scientific">Candidatus Berkiella aquae</name>
    <dbReference type="NCBI Taxonomy" id="295108"/>
    <lineage>
        <taxon>Bacteria</taxon>
        <taxon>Pseudomonadati</taxon>
        <taxon>Pseudomonadota</taxon>
        <taxon>Gammaproteobacteria</taxon>
        <taxon>Candidatus Berkiellales</taxon>
        <taxon>Candidatus Berkiellaceae</taxon>
        <taxon>Candidatus Berkiella</taxon>
    </lineage>
</organism>
<dbReference type="InterPro" id="IPR036291">
    <property type="entry name" value="NAD(P)-bd_dom_sf"/>
</dbReference>
<dbReference type="Pfam" id="PF04321">
    <property type="entry name" value="RmlD_sub_bind"/>
    <property type="match status" value="1"/>
</dbReference>
<evidence type="ECO:0000313" key="3">
    <source>
        <dbReference type="EMBL" id="MCS5710958.1"/>
    </source>
</evidence>
<accession>A0A0Q9YWU3</accession>
<dbReference type="EMBL" id="LKAJ01000005">
    <property type="protein sequence ID" value="KRG21390.1"/>
    <property type="molecule type" value="Genomic_DNA"/>
</dbReference>
<keyword evidence="4" id="KW-1185">Reference proteome</keyword>
<dbReference type="InterPro" id="IPR029903">
    <property type="entry name" value="RmlD-like-bd"/>
</dbReference>
<dbReference type="PANTHER" id="PTHR48079:SF6">
    <property type="entry name" value="NAD(P)-BINDING DOMAIN-CONTAINING PROTEIN-RELATED"/>
    <property type="match status" value="1"/>
</dbReference>
<dbReference type="AlphaFoldDB" id="A0A0Q9YWU3"/>
<reference evidence="3" key="2">
    <citation type="journal article" date="2016" name="Genome Announc.">
        <title>Draft Genome Sequences of Two Novel Amoeba-Resistant Intranuclear Bacteria, 'Candidatus Berkiella cookevillensis' and 'Candidatus Berkiella aquae'.</title>
        <authorList>
            <person name="Mehari Y.T."/>
            <person name="Arivett B.A."/>
            <person name="Farone A.L."/>
            <person name="Gunderson J.H."/>
            <person name="Farone M.B."/>
        </authorList>
    </citation>
    <scope>NUCLEOTIDE SEQUENCE</scope>
    <source>
        <strain evidence="3">HT99</strain>
    </source>
</reference>